<comment type="catalytic activity">
    <reaction evidence="3">
        <text>thiosulfate + hydrogen cyanide = thiocyanate + sulfite + 2 H(+)</text>
        <dbReference type="Rhea" id="RHEA:16881"/>
        <dbReference type="ChEBI" id="CHEBI:15378"/>
        <dbReference type="ChEBI" id="CHEBI:17359"/>
        <dbReference type="ChEBI" id="CHEBI:18022"/>
        <dbReference type="ChEBI" id="CHEBI:18407"/>
        <dbReference type="ChEBI" id="CHEBI:33542"/>
        <dbReference type="EC" id="2.8.1.1"/>
    </reaction>
</comment>
<feature type="signal peptide" evidence="4">
    <location>
        <begin position="1"/>
        <end position="22"/>
    </location>
</feature>
<protein>
    <recommendedName>
        <fullName evidence="1">thiosulfate sulfurtransferase</fullName>
        <ecNumber evidence="1">2.8.1.1</ecNumber>
    </recommendedName>
</protein>
<keyword evidence="2" id="KW-0677">Repeat</keyword>
<evidence type="ECO:0000313" key="6">
    <source>
        <dbReference type="EMBL" id="UEL47235.1"/>
    </source>
</evidence>
<keyword evidence="4" id="KW-0732">Signal</keyword>
<dbReference type="SMART" id="SM00450">
    <property type="entry name" value="RHOD"/>
    <property type="match status" value="3"/>
</dbReference>
<dbReference type="InterPro" id="IPR036873">
    <property type="entry name" value="Rhodanese-like_dom_sf"/>
</dbReference>
<dbReference type="PROSITE" id="PS50206">
    <property type="entry name" value="RHODANESE_3"/>
    <property type="match status" value="3"/>
</dbReference>
<organism evidence="6 7">
    <name type="scientific">Terrisporobacter hibernicus</name>
    <dbReference type="NCBI Taxonomy" id="2813371"/>
    <lineage>
        <taxon>Bacteria</taxon>
        <taxon>Bacillati</taxon>
        <taxon>Bacillota</taxon>
        <taxon>Clostridia</taxon>
        <taxon>Peptostreptococcales</taxon>
        <taxon>Peptostreptococcaceae</taxon>
        <taxon>Terrisporobacter</taxon>
    </lineage>
</organism>
<dbReference type="Pfam" id="PF00581">
    <property type="entry name" value="Rhodanese"/>
    <property type="match status" value="3"/>
</dbReference>
<sequence length="474" mass="54223">MNIVKKVLIVISLLSMSMITVACSSTDKEDNNEIKSIKASQINEEIDKKTQVIDIREEYQYIGWDNKEGAGGHIDGSIDFPASWLNIESNSSKIDIELKRREIDKSKKTVIYSNNEVDKEIYNKFKELGFTDLSILTGGFNEYVSKKLPVEKIKNYETLVHPQWVYDLVDGKKPDTFKGGEYKVVEIAFGKDKGDYNKGHIPSAITIDDSLNHIQGERILPNYDKMSDEKKFSYWNRPKDKWIKQKLEEMGITKDTTVVVYGLNTTAAARLGVVMKYAGVKDVRLLNGGKKLINSMNMPLESEVNEYKPVKDFGSDVPQNPGILIDYEEELKMVNDTKNSVIASVRSFVEYKGEKSGYTYIKDAGEIKNARFAYAGSDPYNMEDYRNIDDTMFNYNLIKQRWDKWGITSDKNISFHCGTGWRASETYFYALSMGYKNICVYDGGWYEWHLKEDSPKKEAGLPEDAPESEPNSFF</sequence>
<evidence type="ECO:0000256" key="2">
    <source>
        <dbReference type="ARBA" id="ARBA00022737"/>
    </source>
</evidence>
<evidence type="ECO:0000256" key="1">
    <source>
        <dbReference type="ARBA" id="ARBA00012245"/>
    </source>
</evidence>
<dbReference type="AlphaFoldDB" id="A0AAX2ZFV2"/>
<dbReference type="InterPro" id="IPR001763">
    <property type="entry name" value="Rhodanese-like_dom"/>
</dbReference>
<reference evidence="6 7" key="1">
    <citation type="journal article" date="2023" name="Int. J. Syst. Evol. Microbiol.">
        <title>Terrisporobacter hibernicus sp. nov., isolated from bovine faeces in Northern Ireland.</title>
        <authorList>
            <person name="Mitchell M."/>
            <person name="Nguyen S.V."/>
            <person name="Connor M."/>
            <person name="Fairley D.J."/>
            <person name="Donoghue O."/>
            <person name="Marshall H."/>
            <person name="Koolman L."/>
            <person name="McMullan G."/>
            <person name="Schaffer K.E."/>
            <person name="McGrath J.W."/>
            <person name="Fanning S."/>
        </authorList>
    </citation>
    <scope>NUCLEOTIDE SEQUENCE [LARGE SCALE GENOMIC DNA]</scope>
    <source>
        <strain evidence="6 7">MCA3</strain>
    </source>
</reference>
<dbReference type="RefSeq" id="WP_228415719.1">
    <property type="nucleotide sequence ID" value="NZ_CP081135.1"/>
</dbReference>
<keyword evidence="7" id="KW-1185">Reference proteome</keyword>
<feature type="domain" description="Rhodanese" evidence="5">
    <location>
        <begin position="336"/>
        <end position="457"/>
    </location>
</feature>
<dbReference type="PROSITE" id="PS51257">
    <property type="entry name" value="PROKAR_LIPOPROTEIN"/>
    <property type="match status" value="1"/>
</dbReference>
<dbReference type="GO" id="GO:0004792">
    <property type="term" value="F:thiosulfate-cyanide sulfurtransferase activity"/>
    <property type="evidence" value="ECO:0007669"/>
    <property type="project" value="UniProtKB-EC"/>
</dbReference>
<dbReference type="PANTHER" id="PTHR43855:SF1">
    <property type="entry name" value="THIOSULFATE SULFURTRANSFERASE"/>
    <property type="match status" value="1"/>
</dbReference>
<feature type="chain" id="PRO_5043657141" description="thiosulfate sulfurtransferase" evidence="4">
    <location>
        <begin position="23"/>
        <end position="474"/>
    </location>
</feature>
<dbReference type="EMBL" id="CP081135">
    <property type="protein sequence ID" value="UEL47235.1"/>
    <property type="molecule type" value="Genomic_DNA"/>
</dbReference>
<proteinExistence type="predicted"/>
<evidence type="ECO:0000256" key="4">
    <source>
        <dbReference type="SAM" id="SignalP"/>
    </source>
</evidence>
<dbReference type="InterPro" id="IPR051126">
    <property type="entry name" value="Thiosulfate_sulfurtransferase"/>
</dbReference>
<name>A0AAX2ZFV2_9FIRM</name>
<dbReference type="PANTHER" id="PTHR43855">
    <property type="entry name" value="THIOSULFATE SULFURTRANSFERASE"/>
    <property type="match status" value="1"/>
</dbReference>
<evidence type="ECO:0000256" key="3">
    <source>
        <dbReference type="ARBA" id="ARBA00047549"/>
    </source>
</evidence>
<dbReference type="KEGG" id="tem:JW646_16625"/>
<feature type="domain" description="Rhodanese" evidence="5">
    <location>
        <begin position="46"/>
        <end position="152"/>
    </location>
</feature>
<dbReference type="SUPFAM" id="SSF52821">
    <property type="entry name" value="Rhodanese/Cell cycle control phosphatase"/>
    <property type="match status" value="3"/>
</dbReference>
<dbReference type="Gene3D" id="3.40.250.10">
    <property type="entry name" value="Rhodanese-like domain"/>
    <property type="match status" value="3"/>
</dbReference>
<dbReference type="EC" id="2.8.1.1" evidence="1"/>
<gene>
    <name evidence="6" type="ORF">JW646_16625</name>
</gene>
<evidence type="ECO:0000259" key="5">
    <source>
        <dbReference type="PROSITE" id="PS50206"/>
    </source>
</evidence>
<dbReference type="CDD" id="cd00158">
    <property type="entry name" value="RHOD"/>
    <property type="match status" value="1"/>
</dbReference>
<dbReference type="Proteomes" id="UP001198983">
    <property type="component" value="Chromosome"/>
</dbReference>
<feature type="domain" description="Rhodanese" evidence="5">
    <location>
        <begin position="190"/>
        <end position="302"/>
    </location>
</feature>
<accession>A0AAX2ZFV2</accession>
<evidence type="ECO:0000313" key="7">
    <source>
        <dbReference type="Proteomes" id="UP001198983"/>
    </source>
</evidence>